<accession>A0A6G0ZGY2</accession>
<protein>
    <submittedName>
        <fullName evidence="1">Putative zinc finger protein 735</fullName>
    </submittedName>
</protein>
<comment type="caution">
    <text evidence="1">The sequence shown here is derived from an EMBL/GenBank/DDBJ whole genome shotgun (WGS) entry which is preliminary data.</text>
</comment>
<dbReference type="EMBL" id="VUJU01000453">
    <property type="protein sequence ID" value="KAF0770302.1"/>
    <property type="molecule type" value="Genomic_DNA"/>
</dbReference>
<dbReference type="Proteomes" id="UP000478052">
    <property type="component" value="Unassembled WGS sequence"/>
</dbReference>
<proteinExistence type="predicted"/>
<evidence type="ECO:0000313" key="1">
    <source>
        <dbReference type="EMBL" id="KAF0770302.1"/>
    </source>
</evidence>
<dbReference type="OrthoDB" id="5876240at2759"/>
<evidence type="ECO:0000313" key="2">
    <source>
        <dbReference type="Proteomes" id="UP000478052"/>
    </source>
</evidence>
<keyword evidence="2" id="KW-1185">Reference proteome</keyword>
<sequence length="238" mass="27309">MLSSIELQSSNQTLRLVDRDRLVVQRVRVISDEKLISKTEATRPPQLNLLNNFSDLTNDFDIIQNSNSDDLVDLGNSQMSTFFREFSENQKTLCKEEKKTAAPINFKTINGLGFYYCDSCPFLCLNVKIILEHNEKNDHFHHSSLKSLLRTKCIGCDNIFYSVNVLRCHLIEDHDVLSVEVDELVQLVIEANKEDTVYTNNDTPQTENNNLPDFNDTILDTSEFGYKSRFIDTQNTGN</sequence>
<dbReference type="AlphaFoldDB" id="A0A6G0ZGY2"/>
<gene>
    <name evidence="1" type="ORF">FWK35_00000798</name>
</gene>
<name>A0A6G0ZGY2_APHCR</name>
<reference evidence="1 2" key="1">
    <citation type="submission" date="2019-08" db="EMBL/GenBank/DDBJ databases">
        <title>Whole genome of Aphis craccivora.</title>
        <authorList>
            <person name="Voronova N.V."/>
            <person name="Shulinski R.S."/>
            <person name="Bandarenka Y.V."/>
            <person name="Zhorov D.G."/>
            <person name="Warner D."/>
        </authorList>
    </citation>
    <scope>NUCLEOTIDE SEQUENCE [LARGE SCALE GENOMIC DNA]</scope>
    <source>
        <strain evidence="1">180601</strain>
        <tissue evidence="1">Whole Body</tissue>
    </source>
</reference>
<organism evidence="1 2">
    <name type="scientific">Aphis craccivora</name>
    <name type="common">Cowpea aphid</name>
    <dbReference type="NCBI Taxonomy" id="307492"/>
    <lineage>
        <taxon>Eukaryota</taxon>
        <taxon>Metazoa</taxon>
        <taxon>Ecdysozoa</taxon>
        <taxon>Arthropoda</taxon>
        <taxon>Hexapoda</taxon>
        <taxon>Insecta</taxon>
        <taxon>Pterygota</taxon>
        <taxon>Neoptera</taxon>
        <taxon>Paraneoptera</taxon>
        <taxon>Hemiptera</taxon>
        <taxon>Sternorrhyncha</taxon>
        <taxon>Aphidomorpha</taxon>
        <taxon>Aphidoidea</taxon>
        <taxon>Aphididae</taxon>
        <taxon>Aphidini</taxon>
        <taxon>Aphis</taxon>
        <taxon>Aphis</taxon>
    </lineage>
</organism>